<feature type="compositionally biased region" description="Low complexity" evidence="1">
    <location>
        <begin position="135"/>
        <end position="144"/>
    </location>
</feature>
<evidence type="ECO:0000313" key="2">
    <source>
        <dbReference type="EMBL" id="RXS69632.1"/>
    </source>
</evidence>
<comment type="caution">
    <text evidence="2">The sequence shown here is derived from an EMBL/GenBank/DDBJ whole genome shotgun (WGS) entry which is preliminary data.</text>
</comment>
<dbReference type="RefSeq" id="WP_129245515.1">
    <property type="nucleotide sequence ID" value="NZ_JABZEL010000008.1"/>
</dbReference>
<organism evidence="2 3">
    <name type="scientific">Streptomyces sioyaensis</name>
    <dbReference type="NCBI Taxonomy" id="67364"/>
    <lineage>
        <taxon>Bacteria</taxon>
        <taxon>Bacillati</taxon>
        <taxon>Actinomycetota</taxon>
        <taxon>Actinomycetes</taxon>
        <taxon>Kitasatosporales</taxon>
        <taxon>Streptomycetaceae</taxon>
        <taxon>Streptomyces</taxon>
    </lineage>
</organism>
<dbReference type="EMBL" id="SDIF01000009">
    <property type="protein sequence ID" value="RXS69632.1"/>
    <property type="molecule type" value="Genomic_DNA"/>
</dbReference>
<feature type="region of interest" description="Disordered" evidence="1">
    <location>
        <begin position="135"/>
        <end position="156"/>
    </location>
</feature>
<accession>A0A4Q1R8G3</accession>
<evidence type="ECO:0000256" key="1">
    <source>
        <dbReference type="SAM" id="MobiDB-lite"/>
    </source>
</evidence>
<dbReference type="Proteomes" id="UP000289482">
    <property type="component" value="Unassembled WGS sequence"/>
</dbReference>
<name>A0A4Q1R8G3_9ACTN</name>
<sequence length="156" mass="17112">MDPTFLRLSSALTGFTESDLTGTGLAEAYHWVMVDRAGGEAVGRLLGRFTAAEQTAEADPELLHEALDRQVMGDPEHGPPARNLVRLWYVGIWQALPDAWHERYGSERRSADATFVPAPDSYARSLIWRTAGAPPRGAQAPGFGSWARAPQHEWSA</sequence>
<protein>
    <submittedName>
        <fullName evidence="2">Uncharacterized protein</fullName>
    </submittedName>
</protein>
<reference evidence="2 3" key="1">
    <citation type="submission" date="2019-01" db="EMBL/GenBank/DDBJ databases">
        <title>Draft genome sequences of the type strain Streptomyces sioyaensis DSM 40032 and its novel strain, TM32, a thermotolerant antibiotics-producing actinobacterium.</title>
        <authorList>
            <person name="Nakaew N."/>
            <person name="Lumyong S."/>
            <person name="Sloan W.T."/>
            <person name="Sungthong R."/>
        </authorList>
    </citation>
    <scope>NUCLEOTIDE SEQUENCE [LARGE SCALE GENOMIC DNA]</scope>
    <source>
        <strain evidence="2 3">DSM 40032</strain>
    </source>
</reference>
<keyword evidence="3" id="KW-1185">Reference proteome</keyword>
<dbReference type="AlphaFoldDB" id="A0A4Q1R8G3"/>
<gene>
    <name evidence="2" type="ORF">EST54_05280</name>
</gene>
<proteinExistence type="predicted"/>
<dbReference type="GeneID" id="95777416"/>
<evidence type="ECO:0000313" key="3">
    <source>
        <dbReference type="Proteomes" id="UP000289482"/>
    </source>
</evidence>